<proteinExistence type="predicted"/>
<sequence length="460" mass="53132">MVCKPTAHMCAVHKDQKEIISLTHLMRAECDNETTREQKVKERQRQVNILRNKGNHMHNLRVLEANEGEIILSRRPAAPGTVYLDSYGPCKHCYAWCCDMTKHQNYRCIGMIDKTTKVSKRCAELQSDILKGRYSDASQLLKDEVYPRMLNDEVTQIATSDPIIVELGNSWIRKSRKNKLRRANYASTKMRTAARLLKTLRRFDSTHVNMTDFLVPAKFEMVVSATVKTCGGTEDSFSHPCTAIKLGHDIQRMTDIKETKALMDGNKQQQVNAENFNKLMRKNWHEHITSLANAVITERNFNKLVLLPKPDDLKKLSDHIQGEIGKMDVIKDKSDFRRAVELVEARLLTYNKRRPGELEAISLQHYTNRPEEEEDHLEEFRADLTDLEKQLVRSHEVLTVRGKRGRPVPVLIPPDVCHLLKLISDEDVRRMADVQGSPYLFPNYGKRLKKLRSYLPQIYC</sequence>
<keyword evidence="1" id="KW-1185">Reference proteome</keyword>
<dbReference type="GeneID" id="106813048"/>
<dbReference type="RefSeq" id="XP_014672580.1">
    <property type="nucleotide sequence ID" value="XM_014817094.1"/>
</dbReference>
<dbReference type="PANTHER" id="PTHR33480">
    <property type="entry name" value="SET DOMAIN-CONTAINING PROTEIN-RELATED"/>
    <property type="match status" value="1"/>
</dbReference>
<evidence type="ECO:0000313" key="1">
    <source>
        <dbReference type="Proteomes" id="UP000695022"/>
    </source>
</evidence>
<organism evidence="1 2">
    <name type="scientific">Priapulus caudatus</name>
    <name type="common">Priapulid worm</name>
    <dbReference type="NCBI Taxonomy" id="37621"/>
    <lineage>
        <taxon>Eukaryota</taxon>
        <taxon>Metazoa</taxon>
        <taxon>Ecdysozoa</taxon>
        <taxon>Scalidophora</taxon>
        <taxon>Priapulida</taxon>
        <taxon>Priapulimorpha</taxon>
        <taxon>Priapulimorphida</taxon>
        <taxon>Priapulidae</taxon>
        <taxon>Priapulus</taxon>
    </lineage>
</organism>
<evidence type="ECO:0000313" key="2">
    <source>
        <dbReference type="RefSeq" id="XP_014672580.1"/>
    </source>
</evidence>
<dbReference type="PANTHER" id="PTHR33480:SF1">
    <property type="entry name" value="TYR RECOMBINASE DOMAIN-CONTAINING PROTEIN"/>
    <property type="match status" value="1"/>
</dbReference>
<dbReference type="Proteomes" id="UP000695022">
    <property type="component" value="Unplaced"/>
</dbReference>
<protein>
    <submittedName>
        <fullName evidence="2">Uncharacterized protein LOC106813048</fullName>
    </submittedName>
</protein>
<name>A0ABM1EK59_PRICU</name>
<accession>A0ABM1EK59</accession>
<gene>
    <name evidence="2" type="primary">LOC106813048</name>
</gene>
<reference evidence="2" key="1">
    <citation type="submission" date="2025-08" db="UniProtKB">
        <authorList>
            <consortium name="RefSeq"/>
        </authorList>
    </citation>
    <scope>IDENTIFICATION</scope>
</reference>